<dbReference type="Gene3D" id="3.30.2010.10">
    <property type="entry name" value="Metalloproteases ('zincins'), catalytic domain"/>
    <property type="match status" value="1"/>
</dbReference>
<dbReference type="GO" id="GO:0046872">
    <property type="term" value="F:metal ion binding"/>
    <property type="evidence" value="ECO:0007669"/>
    <property type="project" value="UniProtKB-KW"/>
</dbReference>
<dbReference type="EMBL" id="JABAEW010000027">
    <property type="protein sequence ID" value="NMD87617.1"/>
    <property type="molecule type" value="Genomic_DNA"/>
</dbReference>
<dbReference type="AlphaFoldDB" id="A0A2U1BBC3"/>
<dbReference type="GeneID" id="78293688"/>
<comment type="similarity">
    <text evidence="6">Belongs to the peptidase M48 family.</text>
</comment>
<evidence type="ECO:0000256" key="5">
    <source>
        <dbReference type="ARBA" id="ARBA00023049"/>
    </source>
</evidence>
<name>A0A2U1BBC3_9BACT</name>
<evidence type="ECO:0000313" key="10">
    <source>
        <dbReference type="Proteomes" id="UP000245959"/>
    </source>
</evidence>
<evidence type="ECO:0000256" key="3">
    <source>
        <dbReference type="ARBA" id="ARBA00022801"/>
    </source>
</evidence>
<dbReference type="GO" id="GO:0051603">
    <property type="term" value="P:proteolysis involved in protein catabolic process"/>
    <property type="evidence" value="ECO:0007669"/>
    <property type="project" value="TreeGrafter"/>
</dbReference>
<reference evidence="8 11" key="2">
    <citation type="submission" date="2020-04" db="EMBL/GenBank/DDBJ databases">
        <authorList>
            <person name="Hitch T.C.A."/>
            <person name="Wylensek D."/>
            <person name="Clavel T."/>
        </authorList>
    </citation>
    <scope>NUCLEOTIDE SEQUENCE [LARGE SCALE GENOMIC DNA]</scope>
    <source>
        <strain evidence="8 11">COR2-253-APC-1A</strain>
    </source>
</reference>
<keyword evidence="5 6" id="KW-0482">Metalloprotease</keyword>
<dbReference type="InterPro" id="IPR051156">
    <property type="entry name" value="Mito/Outer_Membr_Metalloprot"/>
</dbReference>
<evidence type="ECO:0000256" key="6">
    <source>
        <dbReference type="RuleBase" id="RU003983"/>
    </source>
</evidence>
<keyword evidence="2" id="KW-0479">Metal-binding</keyword>
<organism evidence="9 10">
    <name type="scientific">Victivallis vadensis</name>
    <dbReference type="NCBI Taxonomy" id="172901"/>
    <lineage>
        <taxon>Bacteria</taxon>
        <taxon>Pseudomonadati</taxon>
        <taxon>Lentisphaerota</taxon>
        <taxon>Lentisphaeria</taxon>
        <taxon>Victivallales</taxon>
        <taxon>Victivallaceae</taxon>
        <taxon>Victivallis</taxon>
    </lineage>
</organism>
<evidence type="ECO:0000313" key="9">
    <source>
        <dbReference type="EMBL" id="PVY45956.1"/>
    </source>
</evidence>
<dbReference type="CDD" id="cd07331">
    <property type="entry name" value="M48C_Oma1_like"/>
    <property type="match status" value="1"/>
</dbReference>
<sequence length="263" mass="28818">MDIRATAIGLVCTALAAVLLNGCTTVPVTGRSQLMFYGEKSDIELGEESWKEIQKQEKRSSDAGYNQALNRIGPNLAKVAERPDYKWEFVVFDSKEPNAFCLPGGKVAVYSALFELVDNDAELATVVGHEVSHALARHGVERMSQSTLQSLGGALVTAAVGSEWDSAYQATSNLALMLPYSRTQEYEADQLGLILMAKAGYDPAAALTFWDKFRKLSQTGTVAEFLSTHPDGDKRLERLKQQLPAARQYYEKAAVKRGLGTVY</sequence>
<dbReference type="GO" id="GO:0016020">
    <property type="term" value="C:membrane"/>
    <property type="evidence" value="ECO:0007669"/>
    <property type="project" value="TreeGrafter"/>
</dbReference>
<keyword evidence="10" id="KW-1185">Reference proteome</keyword>
<dbReference type="InterPro" id="IPR001915">
    <property type="entry name" value="Peptidase_M48"/>
</dbReference>
<dbReference type="GO" id="GO:0004222">
    <property type="term" value="F:metalloendopeptidase activity"/>
    <property type="evidence" value="ECO:0007669"/>
    <property type="project" value="InterPro"/>
</dbReference>
<evidence type="ECO:0000256" key="4">
    <source>
        <dbReference type="ARBA" id="ARBA00022833"/>
    </source>
</evidence>
<evidence type="ECO:0000256" key="2">
    <source>
        <dbReference type="ARBA" id="ARBA00022723"/>
    </source>
</evidence>
<comment type="caution">
    <text evidence="9">The sequence shown here is derived from an EMBL/GenBank/DDBJ whole genome shotgun (WGS) entry which is preliminary data.</text>
</comment>
<comment type="cofactor">
    <cofactor evidence="6">
        <name>Zn(2+)</name>
        <dbReference type="ChEBI" id="CHEBI:29105"/>
    </cofactor>
    <text evidence="6">Binds 1 zinc ion per subunit.</text>
</comment>
<proteinExistence type="inferred from homology"/>
<evidence type="ECO:0000313" key="11">
    <source>
        <dbReference type="Proteomes" id="UP000576225"/>
    </source>
</evidence>
<evidence type="ECO:0000259" key="7">
    <source>
        <dbReference type="Pfam" id="PF01435"/>
    </source>
</evidence>
<dbReference type="EMBL" id="QEKH01000001">
    <property type="protein sequence ID" value="PVY45956.1"/>
    <property type="molecule type" value="Genomic_DNA"/>
</dbReference>
<gene>
    <name evidence="9" type="ORF">C8D82_101153</name>
    <name evidence="8" type="ORF">HF882_13590</name>
</gene>
<keyword evidence="1 6" id="KW-0645">Protease</keyword>
<dbReference type="Proteomes" id="UP000576225">
    <property type="component" value="Unassembled WGS sequence"/>
</dbReference>
<dbReference type="PANTHER" id="PTHR22726">
    <property type="entry name" value="METALLOENDOPEPTIDASE OMA1"/>
    <property type="match status" value="1"/>
</dbReference>
<dbReference type="RefSeq" id="WP_116882349.1">
    <property type="nucleotide sequence ID" value="NZ_CABMMC010000017.1"/>
</dbReference>
<keyword evidence="4 6" id="KW-0862">Zinc</keyword>
<protein>
    <submittedName>
        <fullName evidence="8">M48 family metallopeptidase</fullName>
    </submittedName>
    <submittedName>
        <fullName evidence="9">Peptidase M48-like protein</fullName>
    </submittedName>
</protein>
<evidence type="ECO:0000256" key="1">
    <source>
        <dbReference type="ARBA" id="ARBA00022670"/>
    </source>
</evidence>
<evidence type="ECO:0000313" key="8">
    <source>
        <dbReference type="EMBL" id="NMD87617.1"/>
    </source>
</evidence>
<reference evidence="9 10" key="1">
    <citation type="submission" date="2018-04" db="EMBL/GenBank/DDBJ databases">
        <title>Genomic Encyclopedia of Type Strains, Phase IV (KMG-IV): sequencing the most valuable type-strain genomes for metagenomic binning, comparative biology and taxonomic classification.</title>
        <authorList>
            <person name="Goeker M."/>
        </authorList>
    </citation>
    <scope>NUCLEOTIDE SEQUENCE [LARGE SCALE GENOMIC DNA]</scope>
    <source>
        <strain evidence="9 10">DSM 14823</strain>
    </source>
</reference>
<accession>A0A2U1BBC3</accession>
<keyword evidence="3 6" id="KW-0378">Hydrolase</keyword>
<dbReference type="PANTHER" id="PTHR22726:SF24">
    <property type="entry name" value="M48 FAMILY METALLOPEPTIDASE"/>
    <property type="match status" value="1"/>
</dbReference>
<dbReference type="Proteomes" id="UP000245959">
    <property type="component" value="Unassembled WGS sequence"/>
</dbReference>
<feature type="domain" description="Peptidase M48" evidence="7">
    <location>
        <begin position="66"/>
        <end position="241"/>
    </location>
</feature>
<dbReference type="OrthoDB" id="9810445at2"/>
<dbReference type="Pfam" id="PF01435">
    <property type="entry name" value="Peptidase_M48"/>
    <property type="match status" value="1"/>
</dbReference>